<dbReference type="SUPFAM" id="SSF51569">
    <property type="entry name" value="Aldolase"/>
    <property type="match status" value="1"/>
</dbReference>
<feature type="active site" description="Proton donor/acceptor" evidence="5">
    <location>
        <position position="135"/>
    </location>
</feature>
<dbReference type="HAMAP" id="MF_00214">
    <property type="entry name" value="AroD"/>
    <property type="match status" value="1"/>
</dbReference>
<keyword evidence="2 5" id="KW-0057">Aromatic amino acid biosynthesis</keyword>
<sequence>MPRLDLDPRTPSIIVPLFAHTLPELAAQAAAAAAAPEADIVELRLDPLPQGDWFAATLAASAAMPNKPLLVTLRTVHEGGLADLGDPAYAATLLALMQQHACDALDIEWRCGPGTVGPLCRGARASGIQAVVSEHHFDATPPLNAMKDTLCAMADAGADIAKLAVMPKTRADAALLLQATALAAKARPKTPLITMSMGPLGAATRFCGGAFGSAATFGTLGHASAPGQPPAALLRQKCLNAADLGETEEN</sequence>
<feature type="binding site" evidence="5">
    <location>
        <position position="224"/>
    </location>
    <ligand>
        <name>3-dehydroquinate</name>
        <dbReference type="ChEBI" id="CHEBI:32364"/>
    </ligand>
</feature>
<evidence type="ECO:0000313" key="7">
    <source>
        <dbReference type="Proteomes" id="UP000886751"/>
    </source>
</evidence>
<name>A0A9D2BVN5_9FIRM</name>
<protein>
    <recommendedName>
        <fullName evidence="5">3-dehydroquinate dehydratase</fullName>
        <shortName evidence="5">3-dehydroquinase</shortName>
        <ecNumber evidence="5">4.2.1.10</ecNumber>
    </recommendedName>
    <alternativeName>
        <fullName evidence="5">Type I DHQase</fullName>
    </alternativeName>
    <alternativeName>
        <fullName evidence="5">Type I dehydroquinase</fullName>
        <shortName evidence="5">DHQ1</shortName>
    </alternativeName>
</protein>
<dbReference type="EMBL" id="DXEI01000153">
    <property type="protein sequence ID" value="HIX95796.1"/>
    <property type="molecule type" value="Genomic_DNA"/>
</dbReference>
<dbReference type="InterPro" id="IPR013785">
    <property type="entry name" value="Aldolase_TIM"/>
</dbReference>
<dbReference type="PANTHER" id="PTHR43699:SF1">
    <property type="entry name" value="3-DEHYDROQUINATE DEHYDRATASE"/>
    <property type="match status" value="1"/>
</dbReference>
<dbReference type="Proteomes" id="UP000886751">
    <property type="component" value="Unassembled WGS sequence"/>
</dbReference>
<feature type="binding site" evidence="5">
    <location>
        <position position="205"/>
    </location>
    <ligand>
        <name>3-dehydroquinate</name>
        <dbReference type="ChEBI" id="CHEBI:32364"/>
    </ligand>
</feature>
<dbReference type="InterPro" id="IPR050146">
    <property type="entry name" value="Type-I_3-dehydroquinase"/>
</dbReference>
<dbReference type="NCBIfam" id="TIGR01093">
    <property type="entry name" value="aroD"/>
    <property type="match status" value="1"/>
</dbReference>
<evidence type="ECO:0000256" key="4">
    <source>
        <dbReference type="ARBA" id="ARBA00023270"/>
    </source>
</evidence>
<evidence type="ECO:0000313" key="6">
    <source>
        <dbReference type="EMBL" id="HIX95796.1"/>
    </source>
</evidence>
<organism evidence="6 7">
    <name type="scientific">Candidatus Gemmiger excrementipullorum</name>
    <dbReference type="NCBI Taxonomy" id="2838610"/>
    <lineage>
        <taxon>Bacteria</taxon>
        <taxon>Bacillati</taxon>
        <taxon>Bacillota</taxon>
        <taxon>Clostridia</taxon>
        <taxon>Eubacteriales</taxon>
        <taxon>Gemmiger</taxon>
    </lineage>
</organism>
<dbReference type="FunFam" id="3.20.20.70:FF:000047">
    <property type="entry name" value="3-dehydroquinate dehydratase"/>
    <property type="match status" value="1"/>
</dbReference>
<dbReference type="Gene3D" id="3.20.20.70">
    <property type="entry name" value="Aldolase class I"/>
    <property type="match status" value="1"/>
</dbReference>
<feature type="binding site" evidence="5">
    <location>
        <begin position="42"/>
        <end position="44"/>
    </location>
    <ligand>
        <name>3-dehydroquinate</name>
        <dbReference type="ChEBI" id="CHEBI:32364"/>
    </ligand>
</feature>
<dbReference type="Pfam" id="PF01487">
    <property type="entry name" value="DHquinase_I"/>
    <property type="match status" value="1"/>
</dbReference>
<feature type="active site" description="Schiff-base intermediate with substrate" evidence="5">
    <location>
        <position position="162"/>
    </location>
</feature>
<proteinExistence type="inferred from homology"/>
<dbReference type="GO" id="GO:0003855">
    <property type="term" value="F:3-dehydroquinate dehydratase activity"/>
    <property type="evidence" value="ECO:0007669"/>
    <property type="project" value="UniProtKB-UniRule"/>
</dbReference>
<feature type="binding site" evidence="5">
    <location>
        <position position="74"/>
    </location>
    <ligand>
        <name>3-dehydroquinate</name>
        <dbReference type="ChEBI" id="CHEBI:32364"/>
    </ligand>
</feature>
<feature type="binding site" evidence="5">
    <location>
        <position position="228"/>
    </location>
    <ligand>
        <name>3-dehydroquinate</name>
        <dbReference type="ChEBI" id="CHEBI:32364"/>
    </ligand>
</feature>
<evidence type="ECO:0000256" key="1">
    <source>
        <dbReference type="ARBA" id="ARBA00001864"/>
    </source>
</evidence>
<keyword evidence="4 5" id="KW-0704">Schiff base</keyword>
<dbReference type="GO" id="GO:0009423">
    <property type="term" value="P:chorismate biosynthetic process"/>
    <property type="evidence" value="ECO:0007669"/>
    <property type="project" value="UniProtKB-UniRule"/>
</dbReference>
<evidence type="ECO:0000256" key="2">
    <source>
        <dbReference type="ARBA" id="ARBA00023141"/>
    </source>
</evidence>
<comment type="caution">
    <text evidence="5">Lacks conserved residue(s) required for the propagation of feature annotation.</text>
</comment>
<dbReference type="EC" id="4.2.1.10" evidence="5"/>
<dbReference type="GO" id="GO:0008652">
    <property type="term" value="P:amino acid biosynthetic process"/>
    <property type="evidence" value="ECO:0007669"/>
    <property type="project" value="UniProtKB-KW"/>
</dbReference>
<keyword evidence="3 5" id="KW-0456">Lyase</keyword>
<comment type="similarity">
    <text evidence="5">Belongs to the type-I 3-dehydroquinase family.</text>
</comment>
<dbReference type="CDD" id="cd00502">
    <property type="entry name" value="DHQase_I"/>
    <property type="match status" value="1"/>
</dbReference>
<dbReference type="GO" id="GO:0046279">
    <property type="term" value="P:3,4-dihydroxybenzoate biosynthetic process"/>
    <property type="evidence" value="ECO:0007669"/>
    <property type="project" value="UniProtKB-ARBA"/>
</dbReference>
<comment type="catalytic activity">
    <reaction evidence="1 5">
        <text>3-dehydroquinate = 3-dehydroshikimate + H2O</text>
        <dbReference type="Rhea" id="RHEA:21096"/>
        <dbReference type="ChEBI" id="CHEBI:15377"/>
        <dbReference type="ChEBI" id="CHEBI:16630"/>
        <dbReference type="ChEBI" id="CHEBI:32364"/>
        <dbReference type="EC" id="4.2.1.10"/>
    </reaction>
</comment>
<reference evidence="6" key="2">
    <citation type="submission" date="2021-04" db="EMBL/GenBank/DDBJ databases">
        <authorList>
            <person name="Gilroy R."/>
        </authorList>
    </citation>
    <scope>NUCLEOTIDE SEQUENCE</scope>
    <source>
        <strain evidence="6">ChiHecec2B26-7398</strain>
    </source>
</reference>
<keyword evidence="5" id="KW-0028">Amino-acid biosynthesis</keyword>
<comment type="function">
    <text evidence="5">Involved in the third step of the chorismate pathway, which leads to the biosynthesis of aromatic amino acids. Catalyzes the cis-dehydration of 3-dehydroquinate (DHQ) and introduces the first double bond of the aromatic ring to yield 3-dehydroshikimate.</text>
</comment>
<dbReference type="AlphaFoldDB" id="A0A9D2BVN5"/>
<comment type="subunit">
    <text evidence="5">Homodimer.</text>
</comment>
<comment type="caution">
    <text evidence="6">The sequence shown here is derived from an EMBL/GenBank/DDBJ whole genome shotgun (WGS) entry which is preliminary data.</text>
</comment>
<reference evidence="6" key="1">
    <citation type="journal article" date="2021" name="PeerJ">
        <title>Extensive microbial diversity within the chicken gut microbiome revealed by metagenomics and culture.</title>
        <authorList>
            <person name="Gilroy R."/>
            <person name="Ravi A."/>
            <person name="Getino M."/>
            <person name="Pursley I."/>
            <person name="Horton D.L."/>
            <person name="Alikhan N.F."/>
            <person name="Baker D."/>
            <person name="Gharbi K."/>
            <person name="Hall N."/>
            <person name="Watson M."/>
            <person name="Adriaenssens E.M."/>
            <person name="Foster-Nyarko E."/>
            <person name="Jarju S."/>
            <person name="Secka A."/>
            <person name="Antonio M."/>
            <person name="Oren A."/>
            <person name="Chaudhuri R.R."/>
            <person name="La Ragione R."/>
            <person name="Hildebrand F."/>
            <person name="Pallen M.J."/>
        </authorList>
    </citation>
    <scope>NUCLEOTIDE SEQUENCE</scope>
    <source>
        <strain evidence="6">ChiHecec2B26-7398</strain>
    </source>
</reference>
<evidence type="ECO:0000256" key="5">
    <source>
        <dbReference type="HAMAP-Rule" id="MF_00214"/>
    </source>
</evidence>
<dbReference type="InterPro" id="IPR001381">
    <property type="entry name" value="DHquinase_I"/>
</dbReference>
<gene>
    <name evidence="5 6" type="primary">aroD</name>
    <name evidence="6" type="ORF">H9846_10130</name>
</gene>
<evidence type="ECO:0000256" key="3">
    <source>
        <dbReference type="ARBA" id="ARBA00023239"/>
    </source>
</evidence>
<dbReference type="GO" id="GO:0009073">
    <property type="term" value="P:aromatic amino acid family biosynthetic process"/>
    <property type="evidence" value="ECO:0007669"/>
    <property type="project" value="UniProtKB-KW"/>
</dbReference>
<dbReference type="PANTHER" id="PTHR43699">
    <property type="entry name" value="3-DEHYDROQUINATE DEHYDRATASE"/>
    <property type="match status" value="1"/>
</dbReference>
<accession>A0A9D2BVN5</accession>
<comment type="pathway">
    <text evidence="5">Metabolic intermediate biosynthesis; chorismate biosynthesis; chorismate from D-erythrose 4-phosphate and phosphoenolpyruvate: step 3/7.</text>
</comment>